<organism evidence="1 2">
    <name type="scientific">Oceanimonas baumannii</name>
    <dbReference type="NCBI Taxonomy" id="129578"/>
    <lineage>
        <taxon>Bacteria</taxon>
        <taxon>Pseudomonadati</taxon>
        <taxon>Pseudomonadota</taxon>
        <taxon>Gammaproteobacteria</taxon>
        <taxon>Aeromonadales</taxon>
        <taxon>Aeromonadaceae</taxon>
        <taxon>Oceanimonas</taxon>
    </lineage>
</organism>
<evidence type="ECO:0000313" key="2">
    <source>
        <dbReference type="Proteomes" id="UP000243640"/>
    </source>
</evidence>
<keyword evidence="1" id="KW-0503">Monooxygenase</keyword>
<dbReference type="EMBL" id="NQJF01000011">
    <property type="protein sequence ID" value="OYD23094.1"/>
    <property type="molecule type" value="Genomic_DNA"/>
</dbReference>
<dbReference type="PANTHER" id="PTHR39169">
    <property type="match status" value="1"/>
</dbReference>
<dbReference type="Proteomes" id="UP000243640">
    <property type="component" value="Unassembled WGS sequence"/>
</dbReference>
<dbReference type="PANTHER" id="PTHR39169:SF1">
    <property type="entry name" value="MONOOXYGENASE YDHR-RELATED"/>
    <property type="match status" value="1"/>
</dbReference>
<keyword evidence="1" id="KW-0560">Oxidoreductase</keyword>
<dbReference type="InterPro" id="IPR014910">
    <property type="entry name" value="YdhR"/>
</dbReference>
<dbReference type="GO" id="GO:0004497">
    <property type="term" value="F:monooxygenase activity"/>
    <property type="evidence" value="ECO:0007669"/>
    <property type="project" value="UniProtKB-KW"/>
</dbReference>
<dbReference type="InterPro" id="IPR011008">
    <property type="entry name" value="Dimeric_a/b-barrel"/>
</dbReference>
<comment type="caution">
    <text evidence="1">The sequence shown here is derived from an EMBL/GenBank/DDBJ whole genome shotgun (WGS) entry which is preliminary data.</text>
</comment>
<sequence length="100" mass="11038">MKTVVQVDFPYTGPFGQEMATAMAGLAQSIADEPGFIWKIWTENPKTGEAGGLYLFKDPDSAQRYLEKHTARLQSFGISDIRGRIFAVNEALTTIDRGPV</sequence>
<dbReference type="OrthoDB" id="1440627at2"/>
<reference evidence="1 2" key="1">
    <citation type="submission" date="2017-08" db="EMBL/GenBank/DDBJ databases">
        <title>Draft Genome Sequence of the Marine Bacterium Oceanimonas baumannii ATCC 700832.</title>
        <authorList>
            <person name="Mcclelland W.D."/>
            <person name="Brennan M.A."/>
            <person name="Trachtenberg A.M."/>
            <person name="Maclea K.S."/>
        </authorList>
    </citation>
    <scope>NUCLEOTIDE SEQUENCE [LARGE SCALE GENOMIC DNA]</scope>
    <source>
        <strain evidence="1 2">ATCC 700832</strain>
    </source>
</reference>
<dbReference type="NCBIfam" id="NF008333">
    <property type="entry name" value="PRK11118.1"/>
    <property type="match status" value="1"/>
</dbReference>
<dbReference type="AlphaFoldDB" id="A0A235CFE9"/>
<protein>
    <submittedName>
        <fullName evidence="1">Monooxygenase</fullName>
    </submittedName>
</protein>
<proteinExistence type="predicted"/>
<dbReference type="Gene3D" id="3.30.70.100">
    <property type="match status" value="1"/>
</dbReference>
<evidence type="ECO:0000313" key="1">
    <source>
        <dbReference type="EMBL" id="OYD23094.1"/>
    </source>
</evidence>
<dbReference type="Pfam" id="PF08803">
    <property type="entry name" value="ydhR"/>
    <property type="match status" value="1"/>
</dbReference>
<name>A0A235CFE9_9GAMM</name>
<accession>A0A235CFE9</accession>
<dbReference type="SUPFAM" id="SSF54909">
    <property type="entry name" value="Dimeric alpha+beta barrel"/>
    <property type="match status" value="1"/>
</dbReference>
<gene>
    <name evidence="1" type="ORF">B6S09_13610</name>
</gene>